<dbReference type="InterPro" id="IPR048625">
    <property type="entry name" value="Sec10_N"/>
</dbReference>
<name>A0A2V0PLU4_9CHLO</name>
<dbReference type="STRING" id="307507.A0A2V0PLU4"/>
<organism evidence="2 3">
    <name type="scientific">Raphidocelis subcapitata</name>
    <dbReference type="NCBI Taxonomy" id="307507"/>
    <lineage>
        <taxon>Eukaryota</taxon>
        <taxon>Viridiplantae</taxon>
        <taxon>Chlorophyta</taxon>
        <taxon>core chlorophytes</taxon>
        <taxon>Chlorophyceae</taxon>
        <taxon>CS clade</taxon>
        <taxon>Sphaeropleales</taxon>
        <taxon>Selenastraceae</taxon>
        <taxon>Raphidocelis</taxon>
    </lineage>
</organism>
<dbReference type="Pfam" id="PF20667">
    <property type="entry name" value="Sec10_N"/>
    <property type="match status" value="1"/>
</dbReference>
<gene>
    <name evidence="2" type="ORF">Rsub_10990</name>
</gene>
<evidence type="ECO:0000313" key="2">
    <source>
        <dbReference type="EMBL" id="GBF98327.1"/>
    </source>
</evidence>
<sequence length="237" mass="24697">MSGDLGFTLIDPSAFSSSSFSVDAFLVSITKDVNAPTGRGSASFTAGKDALTATDQVQRVQRLLGVLARAEGEVSTLHQLYSAQVQELQAVVNEDEAQYRADVAGLERCVERIKAGVRDIDARASRVSQTATRIGDRLQTAEAMRVRCLEGVELLTHLQAFSVLPGEGDLSRLPRLFTDDATMAEAAAVSRRLLALTGDVAASGARGKTAAQEGPAAAAAGGQALRGGVGSIGHTVK</sequence>
<comment type="caution">
    <text evidence="2">The sequence shown here is derived from an EMBL/GenBank/DDBJ whole genome shotgun (WGS) entry which is preliminary data.</text>
</comment>
<feature type="domain" description="Exocyst complex component Sec10 N-terminal" evidence="1">
    <location>
        <begin position="70"/>
        <end position="179"/>
    </location>
</feature>
<dbReference type="PANTHER" id="PTHR12100">
    <property type="entry name" value="SEC10"/>
    <property type="match status" value="1"/>
</dbReference>
<feature type="non-terminal residue" evidence="2">
    <location>
        <position position="237"/>
    </location>
</feature>
<dbReference type="AlphaFoldDB" id="A0A2V0PLU4"/>
<protein>
    <recommendedName>
        <fullName evidence="1">Exocyst complex component Sec10 N-terminal domain-containing protein</fullName>
    </recommendedName>
</protein>
<dbReference type="InParanoid" id="A0A2V0PLU4"/>
<evidence type="ECO:0000259" key="1">
    <source>
        <dbReference type="Pfam" id="PF20667"/>
    </source>
</evidence>
<dbReference type="GO" id="GO:0006893">
    <property type="term" value="P:Golgi to plasma membrane transport"/>
    <property type="evidence" value="ECO:0007669"/>
    <property type="project" value="TreeGrafter"/>
</dbReference>
<keyword evidence="3" id="KW-1185">Reference proteome</keyword>
<dbReference type="GO" id="GO:0000145">
    <property type="term" value="C:exocyst"/>
    <property type="evidence" value="ECO:0007669"/>
    <property type="project" value="TreeGrafter"/>
</dbReference>
<proteinExistence type="predicted"/>
<dbReference type="PANTHER" id="PTHR12100:SF0">
    <property type="entry name" value="EXOCYST COMPLEX COMPONENT 5"/>
    <property type="match status" value="1"/>
</dbReference>
<reference evidence="2 3" key="1">
    <citation type="journal article" date="2018" name="Sci. Rep.">
        <title>Raphidocelis subcapitata (=Pseudokirchneriella subcapitata) provides an insight into genome evolution and environmental adaptations in the Sphaeropleales.</title>
        <authorList>
            <person name="Suzuki S."/>
            <person name="Yamaguchi H."/>
            <person name="Nakajima N."/>
            <person name="Kawachi M."/>
        </authorList>
    </citation>
    <scope>NUCLEOTIDE SEQUENCE [LARGE SCALE GENOMIC DNA]</scope>
    <source>
        <strain evidence="2 3">NIES-35</strain>
    </source>
</reference>
<evidence type="ECO:0000313" key="3">
    <source>
        <dbReference type="Proteomes" id="UP000247498"/>
    </source>
</evidence>
<accession>A0A2V0PLU4</accession>
<dbReference type="GO" id="GO:0006887">
    <property type="term" value="P:exocytosis"/>
    <property type="evidence" value="ECO:0007669"/>
    <property type="project" value="TreeGrafter"/>
</dbReference>
<dbReference type="InterPro" id="IPR009976">
    <property type="entry name" value="Sec10-like"/>
</dbReference>
<dbReference type="OrthoDB" id="125856at2759"/>
<dbReference type="EMBL" id="BDRX01000121">
    <property type="protein sequence ID" value="GBF98327.1"/>
    <property type="molecule type" value="Genomic_DNA"/>
</dbReference>
<dbReference type="Proteomes" id="UP000247498">
    <property type="component" value="Unassembled WGS sequence"/>
</dbReference>